<proteinExistence type="predicted"/>
<dbReference type="Gene3D" id="3.30.450.40">
    <property type="match status" value="1"/>
</dbReference>
<feature type="region of interest" description="Disordered" evidence="4">
    <location>
        <begin position="1"/>
        <end position="60"/>
    </location>
</feature>
<dbReference type="InterPro" id="IPR036388">
    <property type="entry name" value="WH-like_DNA-bd_sf"/>
</dbReference>
<sequence length="311" mass="34176">MHCTTLYRKRGRHTRKRYRSTTAAGRRRNERGTDRMTEQTAGSATTAKPKKAAGERNQSSSLRRALSVLGYVRDHGDGRGVPLAQLAEALDLNKSTVLRLTGPLLDEHLLDRDRETGWFRLGHGSLRLGQAYLSTLDLRSVAAEHLRRLQREAGETVHLTVWQAPGIVYLDKVEDETNVRMASRVGSRAPAYCTATGKAILAWLPEEAVAEVVAAGLRPVTAWTISDETRLRADLARIRARGYSIDDRENEPEVRCVAAPIFDHTGEVTAALSVSGLTSRMTAARVRALGPVVAQVGLRISRELGSDRPVA</sequence>
<dbReference type="Pfam" id="PF09339">
    <property type="entry name" value="HTH_IclR"/>
    <property type="match status" value="1"/>
</dbReference>
<dbReference type="PANTHER" id="PTHR30136:SF35">
    <property type="entry name" value="HTH-TYPE TRANSCRIPTIONAL REGULATOR RV1719"/>
    <property type="match status" value="1"/>
</dbReference>
<dbReference type="PROSITE" id="PS51077">
    <property type="entry name" value="HTH_ICLR"/>
    <property type="match status" value="1"/>
</dbReference>
<dbReference type="Pfam" id="PF01614">
    <property type="entry name" value="IclR_C"/>
    <property type="match status" value="1"/>
</dbReference>
<evidence type="ECO:0000256" key="4">
    <source>
        <dbReference type="SAM" id="MobiDB-lite"/>
    </source>
</evidence>
<evidence type="ECO:0000256" key="2">
    <source>
        <dbReference type="ARBA" id="ARBA00023125"/>
    </source>
</evidence>
<organism evidence="7 8">
    <name type="scientific">Kitasatospora putterlickiae</name>
    <dbReference type="NCBI Taxonomy" id="221725"/>
    <lineage>
        <taxon>Bacteria</taxon>
        <taxon>Bacillati</taxon>
        <taxon>Actinomycetota</taxon>
        <taxon>Actinomycetes</taxon>
        <taxon>Kitasatosporales</taxon>
        <taxon>Streptomycetaceae</taxon>
        <taxon>Kitasatospora</taxon>
    </lineage>
</organism>
<dbReference type="InterPro" id="IPR005471">
    <property type="entry name" value="Tscrpt_reg_IclR_N"/>
</dbReference>
<dbReference type="InterPro" id="IPR014757">
    <property type="entry name" value="Tscrpt_reg_IclR_C"/>
</dbReference>
<gene>
    <name evidence="7" type="ORF">GCM10009639_57520</name>
</gene>
<dbReference type="PROSITE" id="PS51078">
    <property type="entry name" value="ICLR_ED"/>
    <property type="match status" value="1"/>
</dbReference>
<evidence type="ECO:0000313" key="7">
    <source>
        <dbReference type="EMBL" id="GAA1408064.1"/>
    </source>
</evidence>
<evidence type="ECO:0000256" key="3">
    <source>
        <dbReference type="ARBA" id="ARBA00023163"/>
    </source>
</evidence>
<accession>A0ABP4J2K4</accession>
<keyword evidence="8" id="KW-1185">Reference proteome</keyword>
<dbReference type="SUPFAM" id="SSF46785">
    <property type="entry name" value="Winged helix' DNA-binding domain"/>
    <property type="match status" value="1"/>
</dbReference>
<dbReference type="SUPFAM" id="SSF55781">
    <property type="entry name" value="GAF domain-like"/>
    <property type="match status" value="1"/>
</dbReference>
<dbReference type="Proteomes" id="UP001499863">
    <property type="component" value="Unassembled WGS sequence"/>
</dbReference>
<keyword evidence="2" id="KW-0238">DNA-binding</keyword>
<keyword evidence="3" id="KW-0804">Transcription</keyword>
<dbReference type="InterPro" id="IPR036390">
    <property type="entry name" value="WH_DNA-bd_sf"/>
</dbReference>
<dbReference type="InterPro" id="IPR050707">
    <property type="entry name" value="HTH_MetabolicPath_Reg"/>
</dbReference>
<evidence type="ECO:0000259" key="5">
    <source>
        <dbReference type="PROSITE" id="PS51077"/>
    </source>
</evidence>
<name>A0ABP4J2K4_9ACTN</name>
<keyword evidence="1" id="KW-0805">Transcription regulation</keyword>
<dbReference type="PANTHER" id="PTHR30136">
    <property type="entry name" value="HELIX-TURN-HELIX TRANSCRIPTIONAL REGULATOR, ICLR FAMILY"/>
    <property type="match status" value="1"/>
</dbReference>
<evidence type="ECO:0000256" key="1">
    <source>
        <dbReference type="ARBA" id="ARBA00023015"/>
    </source>
</evidence>
<dbReference type="SMART" id="SM00346">
    <property type="entry name" value="HTH_ICLR"/>
    <property type="match status" value="1"/>
</dbReference>
<feature type="compositionally biased region" description="Basic residues" evidence="4">
    <location>
        <begin position="7"/>
        <end position="29"/>
    </location>
</feature>
<reference evidence="8" key="1">
    <citation type="journal article" date="2019" name="Int. J. Syst. Evol. Microbiol.">
        <title>The Global Catalogue of Microorganisms (GCM) 10K type strain sequencing project: providing services to taxonomists for standard genome sequencing and annotation.</title>
        <authorList>
            <consortium name="The Broad Institute Genomics Platform"/>
            <consortium name="The Broad Institute Genome Sequencing Center for Infectious Disease"/>
            <person name="Wu L."/>
            <person name="Ma J."/>
        </authorList>
    </citation>
    <scope>NUCLEOTIDE SEQUENCE [LARGE SCALE GENOMIC DNA]</scope>
    <source>
        <strain evidence="8">JCM 12393</strain>
    </source>
</reference>
<dbReference type="InterPro" id="IPR029016">
    <property type="entry name" value="GAF-like_dom_sf"/>
</dbReference>
<evidence type="ECO:0000313" key="8">
    <source>
        <dbReference type="Proteomes" id="UP001499863"/>
    </source>
</evidence>
<dbReference type="Gene3D" id="1.10.10.10">
    <property type="entry name" value="Winged helix-like DNA-binding domain superfamily/Winged helix DNA-binding domain"/>
    <property type="match status" value="1"/>
</dbReference>
<comment type="caution">
    <text evidence="7">The sequence shown here is derived from an EMBL/GenBank/DDBJ whole genome shotgun (WGS) entry which is preliminary data.</text>
</comment>
<protein>
    <submittedName>
        <fullName evidence="7">IclR family transcriptional regulator</fullName>
    </submittedName>
</protein>
<feature type="domain" description="IclR-ED" evidence="6">
    <location>
        <begin position="124"/>
        <end position="306"/>
    </location>
</feature>
<feature type="domain" description="HTH iclR-type" evidence="5">
    <location>
        <begin position="59"/>
        <end position="123"/>
    </location>
</feature>
<evidence type="ECO:0000259" key="6">
    <source>
        <dbReference type="PROSITE" id="PS51078"/>
    </source>
</evidence>
<dbReference type="EMBL" id="BAAAKJ010000333">
    <property type="protein sequence ID" value="GAA1408064.1"/>
    <property type="molecule type" value="Genomic_DNA"/>
</dbReference>